<dbReference type="AlphaFoldDB" id="A0A2P2IZN0"/>
<accession>A0A2P2IZN0</accession>
<proteinExistence type="predicted"/>
<sequence>MCSTPKWHKSIGFWRDLKSGGIQFLRVTKIFWIVMNVPEQRHDLPTFWN</sequence>
<reference evidence="1" key="1">
    <citation type="submission" date="2018-02" db="EMBL/GenBank/DDBJ databases">
        <title>Rhizophora mucronata_Transcriptome.</title>
        <authorList>
            <person name="Meera S.P."/>
            <person name="Sreeshan A."/>
            <person name="Augustine A."/>
        </authorList>
    </citation>
    <scope>NUCLEOTIDE SEQUENCE</scope>
    <source>
        <tissue evidence="1">Leaf</tissue>
    </source>
</reference>
<organism evidence="1">
    <name type="scientific">Rhizophora mucronata</name>
    <name type="common">Asiatic mangrove</name>
    <dbReference type="NCBI Taxonomy" id="61149"/>
    <lineage>
        <taxon>Eukaryota</taxon>
        <taxon>Viridiplantae</taxon>
        <taxon>Streptophyta</taxon>
        <taxon>Embryophyta</taxon>
        <taxon>Tracheophyta</taxon>
        <taxon>Spermatophyta</taxon>
        <taxon>Magnoliopsida</taxon>
        <taxon>eudicotyledons</taxon>
        <taxon>Gunneridae</taxon>
        <taxon>Pentapetalae</taxon>
        <taxon>rosids</taxon>
        <taxon>fabids</taxon>
        <taxon>Malpighiales</taxon>
        <taxon>Rhizophoraceae</taxon>
        <taxon>Rhizophora</taxon>
    </lineage>
</organism>
<evidence type="ECO:0000313" key="1">
    <source>
        <dbReference type="EMBL" id="MBW86688.1"/>
    </source>
</evidence>
<dbReference type="EMBL" id="GGEC01006205">
    <property type="protein sequence ID" value="MBW86688.1"/>
    <property type="molecule type" value="Transcribed_RNA"/>
</dbReference>
<protein>
    <submittedName>
        <fullName evidence="1">Uncharacterized protein</fullName>
    </submittedName>
</protein>
<name>A0A2P2IZN0_RHIMU</name>